<feature type="signal peptide" evidence="8">
    <location>
        <begin position="1"/>
        <end position="26"/>
    </location>
</feature>
<evidence type="ECO:0000256" key="4">
    <source>
        <dbReference type="ARBA" id="ARBA00022741"/>
    </source>
</evidence>
<evidence type="ECO:0000256" key="3">
    <source>
        <dbReference type="ARBA" id="ARBA00022679"/>
    </source>
</evidence>
<dbReference type="InterPro" id="IPR000403">
    <property type="entry name" value="PI3/4_kinase_cat_dom"/>
</dbReference>
<evidence type="ECO:0000256" key="6">
    <source>
        <dbReference type="ARBA" id="ARBA00022840"/>
    </source>
</evidence>
<feature type="chain" id="PRO_5024364713" description="1-phosphatidylinositol 4-kinase" evidence="8">
    <location>
        <begin position="27"/>
        <end position="216"/>
    </location>
</feature>
<feature type="domain" description="PI3K/PI4K catalytic" evidence="9">
    <location>
        <begin position="81"/>
        <end position="129"/>
    </location>
</feature>
<feature type="compositionally biased region" description="Basic and acidic residues" evidence="7">
    <location>
        <begin position="198"/>
        <end position="216"/>
    </location>
</feature>
<dbReference type="EMBL" id="AC128644">
    <property type="protein sequence ID" value="AAX96356.1"/>
    <property type="molecule type" value="Genomic_DNA"/>
</dbReference>
<keyword evidence="4" id="KW-0547">Nucleotide-binding</keyword>
<dbReference type="Proteomes" id="UP000000763">
    <property type="component" value="Chromosome 11"/>
</dbReference>
<name>Q2R9K0_ORYSJ</name>
<organism evidence="10 11">
    <name type="scientific">Oryza sativa subsp. japonica</name>
    <name type="common">Rice</name>
    <dbReference type="NCBI Taxonomy" id="39947"/>
    <lineage>
        <taxon>Eukaryota</taxon>
        <taxon>Viridiplantae</taxon>
        <taxon>Streptophyta</taxon>
        <taxon>Embryophyta</taxon>
        <taxon>Tracheophyta</taxon>
        <taxon>Spermatophyta</taxon>
        <taxon>Magnoliopsida</taxon>
        <taxon>Liliopsida</taxon>
        <taxon>Poales</taxon>
        <taxon>Poaceae</taxon>
        <taxon>BOP clade</taxon>
        <taxon>Oryzoideae</taxon>
        <taxon>Oryzeae</taxon>
        <taxon>Oryzinae</taxon>
        <taxon>Oryza</taxon>
        <taxon>Oryza sativa</taxon>
    </lineage>
</organism>
<keyword evidence="5" id="KW-0418">Kinase</keyword>
<reference evidence="11" key="2">
    <citation type="journal article" date="2008" name="Nucleic Acids Res.">
        <title>The rice annotation project database (RAP-DB): 2008 update.</title>
        <authorList>
            <consortium name="The rice annotation project (RAP)"/>
        </authorList>
    </citation>
    <scope>GENOME REANNOTATION</scope>
    <source>
        <strain evidence="11">cv. Nipponbare</strain>
    </source>
</reference>
<dbReference type="PANTHER" id="PTHR45800">
    <property type="entry name" value="PHOSPHATIDYLINOSITOL 4-KINASE GAMMA"/>
    <property type="match status" value="1"/>
</dbReference>
<keyword evidence="6" id="KW-0067">ATP-binding</keyword>
<dbReference type="EC" id="2.7.1.67" evidence="2"/>
<comment type="similarity">
    <text evidence="1">Belongs to the PI3/PI4-kinase family. Type II PI4K subfamily.</text>
</comment>
<sequence>MSDAMSASSLSLPLLSLTLLSSTVKTRREGRDPDHGAGAGDAAAAASGNGNASAKNGAAVVCSEVEAGPGAAACGGGFAASIQLFPAHEYDAGELGPSRFSVASVHCVGILDVRLLNIDRYAGNILVKKSPESDDASGGSTSTPLDLLSGSGIAKGVSFSVAVLPPPPATVAAPPSSPPASPRRSPPQPPAGLPRRKEKSERERRGREREGADMAS</sequence>
<evidence type="ECO:0000256" key="5">
    <source>
        <dbReference type="ARBA" id="ARBA00022777"/>
    </source>
</evidence>
<dbReference type="AlphaFoldDB" id="Q2R9K0"/>
<dbReference type="PANTHER" id="PTHR45800:SF21">
    <property type="entry name" value="PHOSPHATIDYLINOSITOL 4-KINASE GAMMA 8"/>
    <property type="match status" value="1"/>
</dbReference>
<evidence type="ECO:0000256" key="7">
    <source>
        <dbReference type="SAM" id="MobiDB-lite"/>
    </source>
</evidence>
<dbReference type="InterPro" id="IPR044571">
    <property type="entry name" value="P4KG1-8"/>
</dbReference>
<feature type="compositionally biased region" description="Basic and acidic residues" evidence="7">
    <location>
        <begin position="26"/>
        <end position="35"/>
    </location>
</feature>
<evidence type="ECO:0000256" key="1">
    <source>
        <dbReference type="ARBA" id="ARBA00008941"/>
    </source>
</evidence>
<dbReference type="GO" id="GO:0004430">
    <property type="term" value="F:1-phosphatidylinositol 4-kinase activity"/>
    <property type="evidence" value="ECO:0007669"/>
    <property type="project" value="UniProtKB-EC"/>
</dbReference>
<accession>Q2R9K0</accession>
<protein>
    <recommendedName>
        <fullName evidence="2">1-phosphatidylinositol 4-kinase</fullName>
        <ecNumber evidence="2">2.7.1.67</ecNumber>
    </recommendedName>
</protein>
<proteinExistence type="inferred from homology"/>
<evidence type="ECO:0000313" key="11">
    <source>
        <dbReference type="Proteomes" id="UP000000763"/>
    </source>
</evidence>
<reference evidence="11" key="1">
    <citation type="journal article" date="2005" name="Nature">
        <title>The map-based sequence of the rice genome.</title>
        <authorList>
            <consortium name="International rice genome sequencing project (IRGSP)"/>
            <person name="Matsumoto T."/>
            <person name="Wu J."/>
            <person name="Kanamori H."/>
            <person name="Katayose Y."/>
            <person name="Fujisawa M."/>
            <person name="Namiki N."/>
            <person name="Mizuno H."/>
            <person name="Yamamoto K."/>
            <person name="Antonio B.A."/>
            <person name="Baba T."/>
            <person name="Sakata K."/>
            <person name="Nagamura Y."/>
            <person name="Aoki H."/>
            <person name="Arikawa K."/>
            <person name="Arita K."/>
            <person name="Bito T."/>
            <person name="Chiden Y."/>
            <person name="Fujitsuka N."/>
            <person name="Fukunaka R."/>
            <person name="Hamada M."/>
            <person name="Harada C."/>
            <person name="Hayashi A."/>
            <person name="Hijishita S."/>
            <person name="Honda M."/>
            <person name="Hosokawa S."/>
            <person name="Ichikawa Y."/>
            <person name="Idonuma A."/>
            <person name="Iijima M."/>
            <person name="Ikeda M."/>
            <person name="Ikeno M."/>
            <person name="Ito K."/>
            <person name="Ito S."/>
            <person name="Ito T."/>
            <person name="Ito Y."/>
            <person name="Ito Y."/>
            <person name="Iwabuchi A."/>
            <person name="Kamiya K."/>
            <person name="Karasawa W."/>
            <person name="Kurita K."/>
            <person name="Katagiri S."/>
            <person name="Kikuta A."/>
            <person name="Kobayashi H."/>
            <person name="Kobayashi N."/>
            <person name="Machita K."/>
            <person name="Maehara T."/>
            <person name="Masukawa M."/>
            <person name="Mizubayashi T."/>
            <person name="Mukai Y."/>
            <person name="Nagasaki H."/>
            <person name="Nagata Y."/>
            <person name="Naito S."/>
            <person name="Nakashima M."/>
            <person name="Nakama Y."/>
            <person name="Nakamichi Y."/>
            <person name="Nakamura M."/>
            <person name="Meguro A."/>
            <person name="Negishi M."/>
            <person name="Ohta I."/>
            <person name="Ohta T."/>
            <person name="Okamoto M."/>
            <person name="Ono N."/>
            <person name="Saji S."/>
            <person name="Sakaguchi M."/>
            <person name="Sakai K."/>
            <person name="Shibata M."/>
            <person name="Shimokawa T."/>
            <person name="Song J."/>
            <person name="Takazaki Y."/>
            <person name="Terasawa K."/>
            <person name="Tsugane M."/>
            <person name="Tsuji K."/>
            <person name="Ueda S."/>
            <person name="Waki K."/>
            <person name="Yamagata H."/>
            <person name="Yamamoto M."/>
            <person name="Yamamoto S."/>
            <person name="Yamane H."/>
            <person name="Yoshiki S."/>
            <person name="Yoshihara R."/>
            <person name="Yukawa K."/>
            <person name="Zhong H."/>
            <person name="Yano M."/>
            <person name="Yuan Q."/>
            <person name="Ouyang S."/>
            <person name="Liu J."/>
            <person name="Jones K.M."/>
            <person name="Gansberger K."/>
            <person name="Moffat K."/>
            <person name="Hill J."/>
            <person name="Bera J."/>
            <person name="Fadrosh D."/>
            <person name="Jin S."/>
            <person name="Johri S."/>
            <person name="Kim M."/>
            <person name="Overton L."/>
            <person name="Reardon M."/>
            <person name="Tsitrin T."/>
            <person name="Vuong H."/>
            <person name="Weaver B."/>
            <person name="Ciecko A."/>
            <person name="Tallon L."/>
            <person name="Jackson J."/>
            <person name="Pai G."/>
            <person name="Aken S.V."/>
            <person name="Utterback T."/>
            <person name="Reidmuller S."/>
            <person name="Feldblyum T."/>
            <person name="Hsiao J."/>
            <person name="Zismann V."/>
            <person name="Iobst S."/>
            <person name="de Vazeille A.R."/>
            <person name="Buell C.R."/>
            <person name="Ying K."/>
            <person name="Li Y."/>
            <person name="Lu T."/>
            <person name="Huang Y."/>
            <person name="Zhao Q."/>
            <person name="Feng Q."/>
            <person name="Zhang L."/>
            <person name="Zhu J."/>
            <person name="Weng Q."/>
            <person name="Mu J."/>
            <person name="Lu Y."/>
            <person name="Fan D."/>
            <person name="Liu Y."/>
            <person name="Guan J."/>
            <person name="Zhang Y."/>
            <person name="Yu S."/>
            <person name="Liu X."/>
            <person name="Zhang Y."/>
            <person name="Hong G."/>
            <person name="Han B."/>
            <person name="Choisne N."/>
            <person name="Demange N."/>
            <person name="Orjeda G."/>
            <person name="Samain S."/>
            <person name="Cattolico L."/>
            <person name="Pelletier E."/>
            <person name="Couloux A."/>
            <person name="Segurens B."/>
            <person name="Wincker P."/>
            <person name="D'Hont A."/>
            <person name="Scarpelli C."/>
            <person name="Weissenbach J."/>
            <person name="Salanoubat M."/>
            <person name="Quetier F."/>
            <person name="Yu Y."/>
            <person name="Kim H.R."/>
            <person name="Rambo T."/>
            <person name="Currie J."/>
            <person name="Collura K."/>
            <person name="Luo M."/>
            <person name="Yang T."/>
            <person name="Ammiraju J.S.S."/>
            <person name="Engler F."/>
            <person name="Soderlund C."/>
            <person name="Wing R.A."/>
            <person name="Palmer L.E."/>
            <person name="de la Bastide M."/>
            <person name="Spiegel L."/>
            <person name="Nascimento L."/>
            <person name="Zutavern T."/>
            <person name="O'Shaughnessy A."/>
            <person name="Dike S."/>
            <person name="Dedhia N."/>
            <person name="Preston R."/>
            <person name="Balija V."/>
            <person name="McCombie W.R."/>
            <person name="Chow T."/>
            <person name="Chen H."/>
            <person name="Chung M."/>
            <person name="Chen C."/>
            <person name="Shaw J."/>
            <person name="Wu H."/>
            <person name="Hsiao K."/>
            <person name="Chao Y."/>
            <person name="Chu M."/>
            <person name="Cheng C."/>
            <person name="Hour A."/>
            <person name="Lee P."/>
            <person name="Lin S."/>
            <person name="Lin Y."/>
            <person name="Liou J."/>
            <person name="Liu S."/>
            <person name="Hsing Y."/>
            <person name="Raghuvanshi S."/>
            <person name="Mohanty A."/>
            <person name="Bharti A.K."/>
            <person name="Gaur A."/>
            <person name="Gupta V."/>
            <person name="Kumar D."/>
            <person name="Ravi V."/>
            <person name="Vij S."/>
            <person name="Kapur A."/>
            <person name="Khurana P."/>
            <person name="Khurana P."/>
            <person name="Khurana J.P."/>
            <person name="Tyagi A.K."/>
            <person name="Gaikwad K."/>
            <person name="Singh A."/>
            <person name="Dalal V."/>
            <person name="Srivastava S."/>
            <person name="Dixit A."/>
            <person name="Pal A.K."/>
            <person name="Ghazi I.A."/>
            <person name="Yadav M."/>
            <person name="Pandit A."/>
            <person name="Bhargava A."/>
            <person name="Sureshbabu K."/>
            <person name="Batra K."/>
            <person name="Sharma T.R."/>
            <person name="Mohapatra T."/>
            <person name="Singh N.K."/>
            <person name="Messing J."/>
            <person name="Nelson A.B."/>
            <person name="Fuks G."/>
            <person name="Kavchok S."/>
            <person name="Keizer G."/>
            <person name="Linton E."/>
            <person name="Llaca V."/>
            <person name="Song R."/>
            <person name="Tanyolac B."/>
            <person name="Young S."/>
            <person name="Ho-Il K."/>
            <person name="Hahn J.H."/>
            <person name="Sangsakoo G."/>
            <person name="Vanavichit A."/>
            <person name="de Mattos Luiz.A.T."/>
            <person name="Zimmer P.D."/>
            <person name="Malone G."/>
            <person name="Dellagostin O."/>
            <person name="de Oliveira A.C."/>
            <person name="Bevan M."/>
            <person name="Bancroft I."/>
            <person name="Minx P."/>
            <person name="Cordum H."/>
            <person name="Wilson R."/>
            <person name="Cheng Z."/>
            <person name="Jin W."/>
            <person name="Jiang J."/>
            <person name="Leong S.A."/>
            <person name="Iwama H."/>
            <person name="Gojobori T."/>
            <person name="Itoh T."/>
            <person name="Niimura Y."/>
            <person name="Fujii Y."/>
            <person name="Habara T."/>
            <person name="Sakai H."/>
            <person name="Sato Y."/>
            <person name="Wilson G."/>
            <person name="Kumar K."/>
            <person name="McCouch S."/>
            <person name="Juretic N."/>
            <person name="Hoen D."/>
            <person name="Wright S."/>
            <person name="Bruskiewich R."/>
            <person name="Bureau T."/>
            <person name="Miyao A."/>
            <person name="Hirochika H."/>
            <person name="Nishikawa T."/>
            <person name="Kadowaki K."/>
            <person name="Sugiura M."/>
            <person name="Burr B."/>
            <person name="Sasaki T."/>
        </authorList>
    </citation>
    <scope>NUCLEOTIDE SEQUENCE [LARGE SCALE GENOMIC DNA]</scope>
    <source>
        <strain evidence="11">cv. Nipponbare</strain>
    </source>
</reference>
<keyword evidence="8" id="KW-0732">Signal</keyword>
<keyword evidence="3" id="KW-0808">Transferase</keyword>
<evidence type="ECO:0000313" key="10">
    <source>
        <dbReference type="EMBL" id="AAX96356.1"/>
    </source>
</evidence>
<feature type="region of interest" description="Disordered" evidence="7">
    <location>
        <begin position="164"/>
        <end position="216"/>
    </location>
</feature>
<evidence type="ECO:0000259" key="9">
    <source>
        <dbReference type="Pfam" id="PF00454"/>
    </source>
</evidence>
<evidence type="ECO:0000256" key="8">
    <source>
        <dbReference type="SAM" id="SignalP"/>
    </source>
</evidence>
<evidence type="ECO:0000256" key="2">
    <source>
        <dbReference type="ARBA" id="ARBA00012169"/>
    </source>
</evidence>
<feature type="region of interest" description="Disordered" evidence="7">
    <location>
        <begin position="25"/>
        <end position="51"/>
    </location>
</feature>
<feature type="compositionally biased region" description="Pro residues" evidence="7">
    <location>
        <begin position="164"/>
        <end position="192"/>
    </location>
</feature>
<gene>
    <name evidence="10" type="ordered locus">LOC_Os11g08480</name>
</gene>
<dbReference type="Pfam" id="PF00454">
    <property type="entry name" value="PI3_PI4_kinase"/>
    <property type="match status" value="1"/>
</dbReference>
<feature type="compositionally biased region" description="Low complexity" evidence="7">
    <location>
        <begin position="40"/>
        <end position="51"/>
    </location>
</feature>
<dbReference type="GO" id="GO:0005524">
    <property type="term" value="F:ATP binding"/>
    <property type="evidence" value="ECO:0007669"/>
    <property type="project" value="UniProtKB-KW"/>
</dbReference>